<dbReference type="AlphaFoldDB" id="B3DXB8"/>
<dbReference type="Pfam" id="PF03843">
    <property type="entry name" value="Slp"/>
    <property type="match status" value="1"/>
</dbReference>
<proteinExistence type="predicted"/>
<gene>
    <name evidence="1" type="primary">slp</name>
    <name evidence="1" type="ordered locus">Minf_1773</name>
</gene>
<evidence type="ECO:0000313" key="2">
    <source>
        <dbReference type="Proteomes" id="UP000009149"/>
    </source>
</evidence>
<evidence type="ECO:0000313" key="1">
    <source>
        <dbReference type="EMBL" id="ACD83827.1"/>
    </source>
</evidence>
<dbReference type="KEGG" id="min:Minf_1773"/>
<dbReference type="PANTHER" id="PTHR37530">
    <property type="entry name" value="OUTER MEMBRANE PROTEIN SLP"/>
    <property type="match status" value="1"/>
</dbReference>
<dbReference type="PANTHER" id="PTHR37530:SF1">
    <property type="entry name" value="OUTER MEMBRANE PROTEIN SLP"/>
    <property type="match status" value="1"/>
</dbReference>
<name>B3DXB8_METI4</name>
<dbReference type="eggNOG" id="COG3065">
    <property type="taxonomic scope" value="Bacteria"/>
</dbReference>
<reference evidence="1 2" key="1">
    <citation type="journal article" date="2008" name="Biol. Direct">
        <title>Complete genome sequence of the extremely acidophilic methanotroph isolate V4, Methylacidiphilum infernorum, a representative of the bacterial phylum Verrucomicrobia.</title>
        <authorList>
            <person name="Hou S."/>
            <person name="Makarova K.S."/>
            <person name="Saw J.H."/>
            <person name="Senin P."/>
            <person name="Ly B.V."/>
            <person name="Zhou Z."/>
            <person name="Ren Y."/>
            <person name="Wang J."/>
            <person name="Galperin M.Y."/>
            <person name="Omelchenko M.V."/>
            <person name="Wolf Y.I."/>
            <person name="Yutin N."/>
            <person name="Koonin E.V."/>
            <person name="Stott M.B."/>
            <person name="Mountain B.W."/>
            <person name="Crowe M.A."/>
            <person name="Smirnova A.V."/>
            <person name="Dunfield P.F."/>
            <person name="Feng L."/>
            <person name="Wang L."/>
            <person name="Alam M."/>
        </authorList>
    </citation>
    <scope>NUCLEOTIDE SEQUENCE [LARGE SCALE GENOMIC DNA]</scope>
    <source>
        <strain evidence="2">Isolate V4</strain>
    </source>
</reference>
<dbReference type="InterPro" id="IPR004658">
    <property type="entry name" value="OMP_Slp"/>
</dbReference>
<dbReference type="HOGENOM" id="CLU_1487397_0_0_0"/>
<sequence>MYNTDKEFSLFILFSILFILLEFSSCAPFTDVKMESIKKQPSFLKLMAKPQEYRGQKVFLGGTVAAVNKKRGKTYMEIIELPVDDSGRPLIDYPSEGRFIAEISHDMDPTLFGEGTPVTVRGNVIGKAQGLIAESFFPLVQVKTIIPWKESIVYGKNSTNWFDQPEGNLHAWGWGPGAYWW</sequence>
<dbReference type="OrthoDB" id="194402at2"/>
<accession>B3DXB8</accession>
<dbReference type="EMBL" id="CP000975">
    <property type="protein sequence ID" value="ACD83827.1"/>
    <property type="molecule type" value="Genomic_DNA"/>
</dbReference>
<keyword evidence="1" id="KW-0449">Lipoprotein</keyword>
<dbReference type="GO" id="GO:0019867">
    <property type="term" value="C:outer membrane"/>
    <property type="evidence" value="ECO:0007669"/>
    <property type="project" value="InterPro"/>
</dbReference>
<organism evidence="1 2">
    <name type="scientific">Methylacidiphilum infernorum (isolate V4)</name>
    <name type="common">Methylokorus infernorum (strain V4)</name>
    <dbReference type="NCBI Taxonomy" id="481448"/>
    <lineage>
        <taxon>Bacteria</taxon>
        <taxon>Pseudomonadati</taxon>
        <taxon>Verrucomicrobiota</taxon>
        <taxon>Methylacidiphilae</taxon>
        <taxon>Methylacidiphilales</taxon>
        <taxon>Methylacidiphilaceae</taxon>
        <taxon>Methylacidiphilum (ex Ratnadevi et al. 2023)</taxon>
    </lineage>
</organism>
<dbReference type="Proteomes" id="UP000009149">
    <property type="component" value="Chromosome"/>
</dbReference>
<protein>
    <submittedName>
        <fullName evidence="1">Starvation-inducible outer membrane lipoprotein</fullName>
    </submittedName>
</protein>
<dbReference type="RefSeq" id="WP_012464109.1">
    <property type="nucleotide sequence ID" value="NC_010794.1"/>
</dbReference>
<dbReference type="STRING" id="481448.Minf_1773"/>